<dbReference type="AlphaFoldDB" id="A0A9E7SZ23"/>
<dbReference type="KEGG" id="sawl:NGM29_19570"/>
<gene>
    <name evidence="1" type="ORF">NGM29_19570</name>
</gene>
<organism evidence="1 2">
    <name type="scientific">Natronosalvus rutilus</name>
    <dbReference type="NCBI Taxonomy" id="2953753"/>
    <lineage>
        <taxon>Archaea</taxon>
        <taxon>Methanobacteriati</taxon>
        <taxon>Methanobacteriota</taxon>
        <taxon>Stenosarchaea group</taxon>
        <taxon>Halobacteria</taxon>
        <taxon>Halobacteriales</taxon>
        <taxon>Natrialbaceae</taxon>
        <taxon>Natronosalvus</taxon>
    </lineage>
</organism>
<name>A0A9E7SZ23_9EURY</name>
<dbReference type="GeneID" id="73292294"/>
<dbReference type="Proteomes" id="UP001056855">
    <property type="component" value="Plasmid unnamed1"/>
</dbReference>
<sequence length="47" mass="5529">MASDGELMLEIVEALEEEGLKHMMRIGGMRDRRRSARESCRLSEHRR</sequence>
<proteinExistence type="predicted"/>
<evidence type="ECO:0000313" key="2">
    <source>
        <dbReference type="Proteomes" id="UP001056855"/>
    </source>
</evidence>
<accession>A0A9E7SZ23</accession>
<geneLocation type="plasmid" evidence="1 2">
    <name>unnamed1</name>
</geneLocation>
<keyword evidence="2" id="KW-1185">Reference proteome</keyword>
<reference evidence="1" key="1">
    <citation type="submission" date="2022-06" db="EMBL/GenBank/DDBJ databases">
        <title>Diverse halophilic archaea isolated from saline environments.</title>
        <authorList>
            <person name="Cui H.-L."/>
        </authorList>
    </citation>
    <scope>NUCLEOTIDE SEQUENCE</scope>
    <source>
        <strain evidence="1">WLHS1</strain>
        <plasmid evidence="1">unnamed1</plasmid>
    </source>
</reference>
<dbReference type="RefSeq" id="WP_254160801.1">
    <property type="nucleotide sequence ID" value="NZ_CP100356.1"/>
</dbReference>
<protein>
    <submittedName>
        <fullName evidence="1">Uncharacterized protein</fullName>
    </submittedName>
</protein>
<keyword evidence="1" id="KW-0614">Plasmid</keyword>
<evidence type="ECO:0000313" key="1">
    <source>
        <dbReference type="EMBL" id="UTF55603.1"/>
    </source>
</evidence>
<dbReference type="EMBL" id="CP100356">
    <property type="protein sequence ID" value="UTF55603.1"/>
    <property type="molecule type" value="Genomic_DNA"/>
</dbReference>